<evidence type="ECO:0000313" key="9">
    <source>
        <dbReference type="Proteomes" id="UP001140560"/>
    </source>
</evidence>
<dbReference type="PANTHER" id="PTHR43400:SF10">
    <property type="entry name" value="3-OXOSTEROID 1-DEHYDROGENASE"/>
    <property type="match status" value="1"/>
</dbReference>
<dbReference type="OrthoDB" id="7777654at2759"/>
<name>A0A9W8YCK2_9PLEO</name>
<feature type="region of interest" description="Disordered" evidence="6">
    <location>
        <begin position="33"/>
        <end position="69"/>
    </location>
</feature>
<dbReference type="GO" id="GO:0008202">
    <property type="term" value="P:steroid metabolic process"/>
    <property type="evidence" value="ECO:0007669"/>
    <property type="project" value="UniProtKB-ARBA"/>
</dbReference>
<dbReference type="EMBL" id="JAPEUY010000006">
    <property type="protein sequence ID" value="KAJ4372061.1"/>
    <property type="molecule type" value="Genomic_DNA"/>
</dbReference>
<feature type="domain" description="FAD-dependent oxidoreductase 2 FAD-binding" evidence="7">
    <location>
        <begin position="508"/>
        <end position="1035"/>
    </location>
</feature>
<organism evidence="8 9">
    <name type="scientific">Neocucurbitaria cava</name>
    <dbReference type="NCBI Taxonomy" id="798079"/>
    <lineage>
        <taxon>Eukaryota</taxon>
        <taxon>Fungi</taxon>
        <taxon>Dikarya</taxon>
        <taxon>Ascomycota</taxon>
        <taxon>Pezizomycotina</taxon>
        <taxon>Dothideomycetes</taxon>
        <taxon>Pleosporomycetidae</taxon>
        <taxon>Pleosporales</taxon>
        <taxon>Pleosporineae</taxon>
        <taxon>Cucurbitariaceae</taxon>
        <taxon>Neocucurbitaria</taxon>
    </lineage>
</organism>
<dbReference type="PANTHER" id="PTHR43400">
    <property type="entry name" value="FUMARATE REDUCTASE"/>
    <property type="match status" value="1"/>
</dbReference>
<evidence type="ECO:0000256" key="6">
    <source>
        <dbReference type="SAM" id="MobiDB-lite"/>
    </source>
</evidence>
<keyword evidence="2" id="KW-0285">Flavoprotein</keyword>
<comment type="cofactor">
    <cofactor evidence="1">
        <name>FAD</name>
        <dbReference type="ChEBI" id="CHEBI:57692"/>
    </cofactor>
</comment>
<protein>
    <recommendedName>
        <fullName evidence="7">FAD-dependent oxidoreductase 2 FAD-binding domain-containing protein</fullName>
    </recommendedName>
</protein>
<proteinExistence type="inferred from homology"/>
<evidence type="ECO:0000256" key="5">
    <source>
        <dbReference type="ARBA" id="ARBA00061147"/>
    </source>
</evidence>
<dbReference type="SUPFAM" id="SSF51905">
    <property type="entry name" value="FAD/NAD(P)-binding domain"/>
    <property type="match status" value="1"/>
</dbReference>
<evidence type="ECO:0000256" key="2">
    <source>
        <dbReference type="ARBA" id="ARBA00022630"/>
    </source>
</evidence>
<evidence type="ECO:0000313" key="8">
    <source>
        <dbReference type="EMBL" id="KAJ4372061.1"/>
    </source>
</evidence>
<sequence length="1052" mass="115697">MTPLPFNTAITGLRVKQLEQRVESLIDLISAKNTPNDMATNGTDVPPVEGDPAPPATPPPSEPPITRDSSTIIDFPPRTAPSTYQAFDPIAAGIIEAEHADRLLHIFKTSFTSSFPFVLVEADALTLRQQLPFLFHAILAVASYETPCIQFSLADEFRRQIARTIEHSCKSLEILQGLLVYAAWYHSFYYPKDQQLSIVIQLCVAFVQDLGFSRSAKKKAGLASIFHCGTPTSGVDPPAEKRAFLGTYFLTVTYAQAWRTRTTLSHTHYMAECCNSFIGSPIATDVLITPLVQLCELASRVSEHFFYDDIENSEIKGELIIQMSIHGFRKELLRIKDASLASSLAKQNTTLNLMFSFLDALLHESCLHKMRWKDASQPGRFTSSLARLDMIRRTIEASRTYLNILIETPVESLYQLTLLPWGSCFYAVILICKVVFIEDNERLGNSNFDIIPQEVDNLIPQNIDSQDPHTMDTGHLDPNKGSWDPLSVSREYGSSATTPKTAYPEPPDVLIIGSGAAALTAALRAKSQKLKPLVIEKTSLVGGTTSYSGGGLWIPNSGVHPSGTSDSFEEALKYMQNTIDKRPTKASSLARKKSFLNNGPKMVQFLKTQGLKWQPSVGYPDYFPLVEGGKTTGRSIEGKMFDLKLGDWQDKIRMTTRNPLYPMYTFEAGHMYRSMSGNVSAFLTAAKVVGWRMWSQKLLGRLPVTMGMSLVGQLLHLCLQQQIPILLDTGLKELITTEGKVRGAVVSHNGRETVISARKAVILAAGGFSRNTPMRQQHQSPTASASKTLTSPADTGDAITAAMRAGAAIELLDEAWWGPTLVDRTEKPYWAQFERALPHSLVVDTNGNRFVNEAESYTRFVHNMFKHQKDTGLGVPAFLILDLQHRSKYVLSGMEPGEIMQWALDSELYVRADTLDDLAGKLGIDSSGLRSTVQRFNDMAAKGVDEDFDRGKSPYDRFFGDPGVKPNPNLGTISKPPFYGAKMLPGDLGTKGGVLTDEYARALREDGSVVDGLYAVGNSSASVMGREYIGAGSTLGPAMTFAYVAADSIAQS</sequence>
<dbReference type="Proteomes" id="UP001140560">
    <property type="component" value="Unassembled WGS sequence"/>
</dbReference>
<reference evidence="8" key="1">
    <citation type="submission" date="2022-10" db="EMBL/GenBank/DDBJ databases">
        <title>Tapping the CABI collections for fungal endophytes: first genome assemblies for Collariella, Neodidymelliopsis, Ascochyta clinopodiicola, Didymella pomorum, Didymosphaeria variabile, Neocosmospora piperis and Neocucurbitaria cava.</title>
        <authorList>
            <person name="Hill R."/>
        </authorList>
    </citation>
    <scope>NUCLEOTIDE SEQUENCE</scope>
    <source>
        <strain evidence="8">IMI 356814</strain>
    </source>
</reference>
<dbReference type="InterPro" id="IPR003953">
    <property type="entry name" value="FAD-dep_OxRdtase_2_FAD-bd"/>
</dbReference>
<evidence type="ECO:0000256" key="1">
    <source>
        <dbReference type="ARBA" id="ARBA00001974"/>
    </source>
</evidence>
<dbReference type="CDD" id="cd12148">
    <property type="entry name" value="fungal_TF_MHR"/>
    <property type="match status" value="1"/>
</dbReference>
<dbReference type="InterPro" id="IPR027477">
    <property type="entry name" value="Succ_DH/fumarate_Rdtase_cat_sf"/>
</dbReference>
<accession>A0A9W8YCK2</accession>
<feature type="compositionally biased region" description="Polar residues" evidence="6">
    <location>
        <begin position="33"/>
        <end position="43"/>
    </location>
</feature>
<gene>
    <name evidence="8" type="ORF">N0V83_003834</name>
</gene>
<feature type="compositionally biased region" description="Pro residues" evidence="6">
    <location>
        <begin position="52"/>
        <end position="63"/>
    </location>
</feature>
<dbReference type="FunFam" id="3.50.50.60:FF:000208">
    <property type="entry name" value="3-ketosteroid dehydrogenase"/>
    <property type="match status" value="1"/>
</dbReference>
<dbReference type="Gene3D" id="3.90.700.10">
    <property type="entry name" value="Succinate dehydrogenase/fumarate reductase flavoprotein, catalytic domain"/>
    <property type="match status" value="1"/>
</dbReference>
<dbReference type="AlphaFoldDB" id="A0A9W8YCK2"/>
<comment type="caution">
    <text evidence="8">The sequence shown here is derived from an EMBL/GenBank/DDBJ whole genome shotgun (WGS) entry which is preliminary data.</text>
</comment>
<keyword evidence="4" id="KW-0560">Oxidoreductase</keyword>
<keyword evidence="3" id="KW-0274">FAD</keyword>
<dbReference type="InterPro" id="IPR050315">
    <property type="entry name" value="FAD-oxidoreductase_2"/>
</dbReference>
<dbReference type="GO" id="GO:0016491">
    <property type="term" value="F:oxidoreductase activity"/>
    <property type="evidence" value="ECO:0007669"/>
    <property type="project" value="UniProtKB-KW"/>
</dbReference>
<dbReference type="Pfam" id="PF00890">
    <property type="entry name" value="FAD_binding_2"/>
    <property type="match status" value="1"/>
</dbReference>
<feature type="region of interest" description="Disordered" evidence="6">
    <location>
        <begin position="771"/>
        <end position="792"/>
    </location>
</feature>
<dbReference type="SUPFAM" id="SSF56425">
    <property type="entry name" value="Succinate dehydrogenase/fumarate reductase flavoprotein, catalytic domain"/>
    <property type="match status" value="1"/>
</dbReference>
<dbReference type="Gene3D" id="3.50.50.60">
    <property type="entry name" value="FAD/NAD(P)-binding domain"/>
    <property type="match status" value="2"/>
</dbReference>
<evidence type="ECO:0000256" key="3">
    <source>
        <dbReference type="ARBA" id="ARBA00022827"/>
    </source>
</evidence>
<evidence type="ECO:0000256" key="4">
    <source>
        <dbReference type="ARBA" id="ARBA00023002"/>
    </source>
</evidence>
<comment type="similarity">
    <text evidence="5">Belongs to the FAD-dependent oxidoreductase 2 family. 3-oxosteroid dehydrogenase subfamily.</text>
</comment>
<keyword evidence="9" id="KW-1185">Reference proteome</keyword>
<dbReference type="InterPro" id="IPR036188">
    <property type="entry name" value="FAD/NAD-bd_sf"/>
</dbReference>
<evidence type="ECO:0000259" key="7">
    <source>
        <dbReference type="Pfam" id="PF00890"/>
    </source>
</evidence>